<reference evidence="2" key="1">
    <citation type="submission" date="2016-10" db="EMBL/GenBank/DDBJ databases">
        <authorList>
            <person name="Varghese N."/>
            <person name="Submissions S."/>
        </authorList>
    </citation>
    <scope>NUCLEOTIDE SEQUENCE [LARGE SCALE GENOMIC DNA]</scope>
    <source>
        <strain evidence="2">DSM 26893</strain>
    </source>
</reference>
<dbReference type="AlphaFoldDB" id="A0A1H8L1T3"/>
<dbReference type="RefSeq" id="WP_091846475.1">
    <property type="nucleotide sequence ID" value="NZ_FOCM01000009.1"/>
</dbReference>
<dbReference type="Gene3D" id="3.10.590.10">
    <property type="entry name" value="ph1033 like domains"/>
    <property type="match status" value="1"/>
</dbReference>
<keyword evidence="2" id="KW-1185">Reference proteome</keyword>
<evidence type="ECO:0008006" key="3">
    <source>
        <dbReference type="Google" id="ProtNLM"/>
    </source>
</evidence>
<accession>A0A1H8L1T3</accession>
<evidence type="ECO:0000313" key="1">
    <source>
        <dbReference type="EMBL" id="SEN99085.1"/>
    </source>
</evidence>
<evidence type="ECO:0000313" key="2">
    <source>
        <dbReference type="Proteomes" id="UP000199372"/>
    </source>
</evidence>
<dbReference type="OrthoDB" id="9793567at2"/>
<proteinExistence type="predicted"/>
<dbReference type="EMBL" id="FOCM01000009">
    <property type="protein sequence ID" value="SEN99085.1"/>
    <property type="molecule type" value="Genomic_DNA"/>
</dbReference>
<dbReference type="Proteomes" id="UP000199372">
    <property type="component" value="Unassembled WGS sequence"/>
</dbReference>
<sequence length="145" mass="16236">MTERQYWISVASKDHLDAAVESALVVFGPGRDSAAARPARGDWVASYAPAETMDRDTPVRRFVAMARIDDDTPESRPVSDGGQAMSRRATYHHDHDADIYDLLDAFSFVTDRSHWGVHFHRSLFEVTKDDMLAIARAMGVDGRKL</sequence>
<gene>
    <name evidence="1" type="ORF">SAMN04488011_10940</name>
</gene>
<dbReference type="InterPro" id="IPR015947">
    <property type="entry name" value="PUA-like_sf"/>
</dbReference>
<protein>
    <recommendedName>
        <fullName evidence="3">EVE domain-containing protein</fullName>
    </recommendedName>
</protein>
<dbReference type="SUPFAM" id="SSF88697">
    <property type="entry name" value="PUA domain-like"/>
    <property type="match status" value="1"/>
</dbReference>
<organism evidence="1 2">
    <name type="scientific">Palleronia pelagia</name>
    <dbReference type="NCBI Taxonomy" id="387096"/>
    <lineage>
        <taxon>Bacteria</taxon>
        <taxon>Pseudomonadati</taxon>
        <taxon>Pseudomonadota</taxon>
        <taxon>Alphaproteobacteria</taxon>
        <taxon>Rhodobacterales</taxon>
        <taxon>Roseobacteraceae</taxon>
        <taxon>Palleronia</taxon>
    </lineage>
</organism>
<name>A0A1H8L1T3_9RHOB</name>